<gene>
    <name evidence="1" type="ORF">DM484_12295</name>
</gene>
<dbReference type="AlphaFoldDB" id="A0A2W4T787"/>
<name>A0A2W4T787_9GAMM</name>
<organism evidence="1 2">
    <name type="scientific">Candidatus Methylumidiphilus alinenensis</name>
    <dbReference type="NCBI Taxonomy" id="2202197"/>
    <lineage>
        <taxon>Bacteria</taxon>
        <taxon>Pseudomonadati</taxon>
        <taxon>Pseudomonadota</taxon>
        <taxon>Gammaproteobacteria</taxon>
        <taxon>Methylococcales</taxon>
        <taxon>Candidatus Methylumidiphilus</taxon>
    </lineage>
</organism>
<protein>
    <submittedName>
        <fullName evidence="1">Uncharacterized protein</fullName>
    </submittedName>
</protein>
<evidence type="ECO:0000313" key="1">
    <source>
        <dbReference type="EMBL" id="PZN78657.1"/>
    </source>
</evidence>
<comment type="caution">
    <text evidence="1">The sequence shown here is derived from an EMBL/GenBank/DDBJ whole genome shotgun (WGS) entry which is preliminary data.</text>
</comment>
<dbReference type="Proteomes" id="UP000249396">
    <property type="component" value="Unassembled WGS sequence"/>
</dbReference>
<accession>A0A2W4T787</accession>
<evidence type="ECO:0000313" key="2">
    <source>
        <dbReference type="Proteomes" id="UP000249396"/>
    </source>
</evidence>
<reference evidence="1 2" key="1">
    <citation type="journal article" date="2018" name="Aquat. Microb. Ecol.">
        <title>Gammaproteobacterial methanotrophs dominate.</title>
        <authorList>
            <person name="Rissanen A.J."/>
            <person name="Saarenheimo J."/>
            <person name="Tiirola M."/>
            <person name="Peura S."/>
            <person name="Aalto S.L."/>
            <person name="Karvinen A."/>
            <person name="Nykanen H."/>
        </authorList>
    </citation>
    <scope>NUCLEOTIDE SEQUENCE [LARGE SCALE GENOMIC DNA]</scope>
    <source>
        <strain evidence="1">AMbin10</strain>
    </source>
</reference>
<dbReference type="EMBL" id="QJPH01000314">
    <property type="protein sequence ID" value="PZN78657.1"/>
    <property type="molecule type" value="Genomic_DNA"/>
</dbReference>
<proteinExistence type="predicted"/>
<sequence>MKIEEYKDFKKKPKDELGDIEVAIWLVKYMCYTDFFVHYLVKLYRCNPNKKKALKMFQLFCDPKSNSPYTVNLNFSGSAFQGLTQDMEAYQYSKESSKKMFLPIRILTAYERKANPTIFDPFVQQAYVPPFETQPTLNQQTPLPKLAEKLIKDLIEAGFVELKKFNL</sequence>